<protein>
    <submittedName>
        <fullName evidence="1">Uncharacterized protein</fullName>
    </submittedName>
</protein>
<dbReference type="AlphaFoldDB" id="A0A2M9BN97"/>
<dbReference type="RefSeq" id="WP_100335150.1">
    <property type="nucleotide sequence ID" value="NZ_PGFA01000001.1"/>
</dbReference>
<proteinExistence type="predicted"/>
<evidence type="ECO:0000313" key="2">
    <source>
        <dbReference type="Proteomes" id="UP000228535"/>
    </source>
</evidence>
<keyword evidence="2" id="KW-1185">Reference proteome</keyword>
<sequence length="158" mass="17797">MPLLLFAEQQQPIEIDLPDLVLGETRICRRARFVKLEQAKSPAGEFSLVMQTEVRLHEATADGAGSLIERMGFSTYPVLLRGNNETVVAFPSGEILAYRTTHTPEEWAAVVARYAADQTLDTMLQGDWFEWLAEHNPPSQPALIRLHMQQAMLMGRYA</sequence>
<reference evidence="1 2" key="1">
    <citation type="submission" date="2017-11" db="EMBL/GenBank/DDBJ databases">
        <title>Genomic Encyclopedia of Archaeal and Bacterial Type Strains, Phase II (KMG-II): From Individual Species to Whole Genera.</title>
        <authorList>
            <person name="Goeker M."/>
        </authorList>
    </citation>
    <scope>NUCLEOTIDE SEQUENCE [LARGE SCALE GENOMIC DNA]</scope>
    <source>
        <strain evidence="1 2">DSM 11115</strain>
    </source>
</reference>
<comment type="caution">
    <text evidence="1">The sequence shown here is derived from an EMBL/GenBank/DDBJ whole genome shotgun (WGS) entry which is preliminary data.</text>
</comment>
<accession>A0A2M9BN97</accession>
<name>A0A2M9BN97_9BACT</name>
<gene>
    <name evidence="1" type="ORF">CLV45_0844</name>
</gene>
<evidence type="ECO:0000313" key="1">
    <source>
        <dbReference type="EMBL" id="PJJ59427.1"/>
    </source>
</evidence>
<organism evidence="1 2">
    <name type="scientific">Hymenobacter chitinivorans DSM 11115</name>
    <dbReference type="NCBI Taxonomy" id="1121954"/>
    <lineage>
        <taxon>Bacteria</taxon>
        <taxon>Pseudomonadati</taxon>
        <taxon>Bacteroidota</taxon>
        <taxon>Cytophagia</taxon>
        <taxon>Cytophagales</taxon>
        <taxon>Hymenobacteraceae</taxon>
        <taxon>Hymenobacter</taxon>
    </lineage>
</organism>
<dbReference type="EMBL" id="PGFA01000001">
    <property type="protein sequence ID" value="PJJ59427.1"/>
    <property type="molecule type" value="Genomic_DNA"/>
</dbReference>
<dbReference type="Proteomes" id="UP000228535">
    <property type="component" value="Unassembled WGS sequence"/>
</dbReference>